<dbReference type="GO" id="GO:0071555">
    <property type="term" value="P:cell wall organization"/>
    <property type="evidence" value="ECO:0007669"/>
    <property type="project" value="UniProtKB-KW"/>
</dbReference>
<keyword evidence="4 5" id="KW-0961">Cell wall biogenesis/degradation</keyword>
<evidence type="ECO:0000256" key="1">
    <source>
        <dbReference type="ARBA" id="ARBA00022676"/>
    </source>
</evidence>
<proteinExistence type="inferred from homology"/>
<keyword evidence="3 5" id="KW-0777">Teichoic acid biosynthesis</keyword>
<evidence type="ECO:0000256" key="4">
    <source>
        <dbReference type="ARBA" id="ARBA00023316"/>
    </source>
</evidence>
<dbReference type="GO" id="GO:0047244">
    <property type="term" value="F:N-acetylglucosaminyldiphosphoundecaprenol N-acetyl-beta-D-mannosaminyltransferase activity"/>
    <property type="evidence" value="ECO:0007669"/>
    <property type="project" value="UniProtKB-UniRule"/>
</dbReference>
<comment type="function">
    <text evidence="5">Catalyzes the conversion of GlcNAc-PP-undecaprenol into ManNAc-GlcNAc-PP-undecaprenol, the first committed lipid intermediate in the de novo synthesis of teichoic acid.</text>
</comment>
<dbReference type="HAMAP" id="MF_02070">
    <property type="entry name" value="TagA_TarA"/>
    <property type="match status" value="1"/>
</dbReference>
<evidence type="ECO:0000313" key="7">
    <source>
        <dbReference type="Proteomes" id="UP000637720"/>
    </source>
</evidence>
<dbReference type="CDD" id="cd06533">
    <property type="entry name" value="Glyco_transf_WecG_TagA"/>
    <property type="match status" value="1"/>
</dbReference>
<evidence type="ECO:0000256" key="5">
    <source>
        <dbReference type="HAMAP-Rule" id="MF_02070"/>
    </source>
</evidence>
<accession>A0A8J3B4W5</accession>
<comment type="catalytic activity">
    <reaction evidence="5">
        <text>UDP-N-acetyl-alpha-D-mannosamine + N-acetyl-alpha-D-glucosaminyl-di-trans,octa-cis-undecaprenyl diphosphate = N-acetyl-beta-D-mannosaminyl-(1-&gt;4)-N-acetyl-alpha-D-glucosaminyl di-trans,octa-cis-undecaprenyl diphosphate + UDP + H(+)</text>
        <dbReference type="Rhea" id="RHEA:16053"/>
        <dbReference type="ChEBI" id="CHEBI:15378"/>
        <dbReference type="ChEBI" id="CHEBI:58223"/>
        <dbReference type="ChEBI" id="CHEBI:62959"/>
        <dbReference type="ChEBI" id="CHEBI:68623"/>
        <dbReference type="ChEBI" id="CHEBI:132210"/>
        <dbReference type="EC" id="2.4.1.187"/>
    </reaction>
</comment>
<dbReference type="InterPro" id="IPR034714">
    <property type="entry name" value="TagA_TarA"/>
</dbReference>
<dbReference type="Proteomes" id="UP000637720">
    <property type="component" value="Unassembled WGS sequence"/>
</dbReference>
<organism evidence="6 7">
    <name type="scientific">Calditerricola satsumensis</name>
    <dbReference type="NCBI Taxonomy" id="373054"/>
    <lineage>
        <taxon>Bacteria</taxon>
        <taxon>Bacillati</taxon>
        <taxon>Bacillota</taxon>
        <taxon>Bacilli</taxon>
        <taxon>Bacillales</taxon>
        <taxon>Bacillaceae</taxon>
        <taxon>Calditerricola</taxon>
    </lineage>
</organism>
<keyword evidence="7" id="KW-1185">Reference proteome</keyword>
<name>A0A8J3B4W5_9BACI</name>
<evidence type="ECO:0000256" key="3">
    <source>
        <dbReference type="ARBA" id="ARBA00022944"/>
    </source>
</evidence>
<dbReference type="NCBIfam" id="TIGR00696">
    <property type="entry name" value="wecG_tagA_cpsF"/>
    <property type="match status" value="1"/>
</dbReference>
<dbReference type="Pfam" id="PF03808">
    <property type="entry name" value="Glyco_tran_WecG"/>
    <property type="match status" value="1"/>
</dbReference>
<dbReference type="RefSeq" id="WP_054668854.1">
    <property type="nucleotide sequence ID" value="NZ_BMOF01000009.1"/>
</dbReference>
<keyword evidence="1 5" id="KW-0328">Glycosyltransferase</keyword>
<evidence type="ECO:0000256" key="2">
    <source>
        <dbReference type="ARBA" id="ARBA00022679"/>
    </source>
</evidence>
<keyword evidence="2 5" id="KW-0808">Transferase</keyword>
<evidence type="ECO:0000313" key="6">
    <source>
        <dbReference type="EMBL" id="GGJ95792.1"/>
    </source>
</evidence>
<dbReference type="PANTHER" id="PTHR34136">
    <property type="match status" value="1"/>
</dbReference>
<dbReference type="UniPathway" id="UPA00632"/>
<reference evidence="6" key="2">
    <citation type="submission" date="2020-09" db="EMBL/GenBank/DDBJ databases">
        <authorList>
            <person name="Sun Q."/>
            <person name="Ohkuma M."/>
        </authorList>
    </citation>
    <scope>NUCLEOTIDE SEQUENCE</scope>
    <source>
        <strain evidence="6">JCM 14719</strain>
    </source>
</reference>
<sequence>MAVSILGVSFSDRTMDETVALLVRAVEDGRTVHVVTANPEIVMQARRNPDYAAAVRGADLIVPDGVGILIGARLLGRAIPERVAGYDLLHRLMAEADRRRWRVFLLGATPEANEGALRALQRQYPGAVYVGHHHGYFGPDEEEAVVRRIEDARPHLLFVSLGVPRQELFIARHKHRFTGVCMGTGGSFDVLAGKVKRAPLLWQRLGLEWLYRLIQEPWRWRRMLDLPRFLWAVVRQRVGVNKL</sequence>
<comment type="caution">
    <text evidence="6">The sequence shown here is derived from an EMBL/GenBank/DDBJ whole genome shotgun (WGS) entry which is preliminary data.</text>
</comment>
<comment type="pathway">
    <text evidence="5">Cell wall biogenesis; teichoic acid biosynthesis.</text>
</comment>
<gene>
    <name evidence="6" type="primary">tagA</name>
    <name evidence="6" type="ORF">GCM10007043_06940</name>
</gene>
<dbReference type="AlphaFoldDB" id="A0A8J3B4W5"/>
<dbReference type="GO" id="GO:0019350">
    <property type="term" value="P:teichoic acid biosynthetic process"/>
    <property type="evidence" value="ECO:0007669"/>
    <property type="project" value="UniProtKB-UniRule"/>
</dbReference>
<dbReference type="InterPro" id="IPR004629">
    <property type="entry name" value="WecG_TagA_CpsF"/>
</dbReference>
<dbReference type="EMBL" id="BMOF01000009">
    <property type="protein sequence ID" value="GGJ95792.1"/>
    <property type="molecule type" value="Genomic_DNA"/>
</dbReference>
<dbReference type="EC" id="2.4.1.187" evidence="5"/>
<comment type="similarity">
    <text evidence="5">Belongs to the glycosyltransferase 26 family. TagA/TarA subfamily.</text>
</comment>
<dbReference type="PANTHER" id="PTHR34136:SF1">
    <property type="entry name" value="UDP-N-ACETYL-D-MANNOSAMINURONIC ACID TRANSFERASE"/>
    <property type="match status" value="1"/>
</dbReference>
<reference evidence="6" key="1">
    <citation type="journal article" date="2014" name="Int. J. Syst. Evol. Microbiol.">
        <title>Complete genome sequence of Corynebacterium casei LMG S-19264T (=DSM 44701T), isolated from a smear-ripened cheese.</title>
        <authorList>
            <consortium name="US DOE Joint Genome Institute (JGI-PGF)"/>
            <person name="Walter F."/>
            <person name="Albersmeier A."/>
            <person name="Kalinowski J."/>
            <person name="Ruckert C."/>
        </authorList>
    </citation>
    <scope>NUCLEOTIDE SEQUENCE</scope>
    <source>
        <strain evidence="6">JCM 14719</strain>
    </source>
</reference>
<protein>
    <recommendedName>
        <fullName evidence="5">N-acetylglucosaminyldiphosphoundecaprenol N-acetyl-beta-D-mannosaminyltransferase</fullName>
        <ecNumber evidence="5">2.4.1.187</ecNumber>
    </recommendedName>
    <alternativeName>
        <fullName evidence="5">N-acetylmannosaminyltransferase</fullName>
    </alternativeName>
    <alternativeName>
        <fullName evidence="5">UDP-N-acetylmannosamine transferase</fullName>
    </alternativeName>
    <alternativeName>
        <fullName evidence="5">UDP-N-acetylmannosamine:N-acetylglucosaminyl pyrophosphorylundecaprenol N-acetylmannosaminyltransferase</fullName>
    </alternativeName>
</protein>